<dbReference type="InterPro" id="IPR050914">
    <property type="entry name" value="snRNP_SmB/NAA38-like"/>
</dbReference>
<dbReference type="GO" id="GO:0005737">
    <property type="term" value="C:cytoplasm"/>
    <property type="evidence" value="ECO:0007669"/>
    <property type="project" value="TreeGrafter"/>
</dbReference>
<dbReference type="Proteomes" id="UP000242450">
    <property type="component" value="Chromosome 14"/>
</dbReference>
<protein>
    <recommendedName>
        <fullName evidence="2">Sm domain-containing protein</fullName>
    </recommendedName>
</protein>
<dbReference type="InterPro" id="IPR047575">
    <property type="entry name" value="Sm"/>
</dbReference>
<evidence type="ECO:0000259" key="2">
    <source>
        <dbReference type="PROSITE" id="PS52002"/>
    </source>
</evidence>
<evidence type="ECO:0000256" key="1">
    <source>
        <dbReference type="SAM" id="Phobius"/>
    </source>
</evidence>
<dbReference type="GO" id="GO:0071013">
    <property type="term" value="C:catalytic step 2 spliceosome"/>
    <property type="evidence" value="ECO:0007669"/>
    <property type="project" value="TreeGrafter"/>
</dbReference>
<organism evidence="3 4">
    <name type="scientific">Cervus elaphus hippelaphus</name>
    <name type="common">European red deer</name>
    <dbReference type="NCBI Taxonomy" id="46360"/>
    <lineage>
        <taxon>Eukaryota</taxon>
        <taxon>Metazoa</taxon>
        <taxon>Chordata</taxon>
        <taxon>Craniata</taxon>
        <taxon>Vertebrata</taxon>
        <taxon>Euteleostomi</taxon>
        <taxon>Mammalia</taxon>
        <taxon>Eutheria</taxon>
        <taxon>Laurasiatheria</taxon>
        <taxon>Artiodactyla</taxon>
        <taxon>Ruminantia</taxon>
        <taxon>Pecora</taxon>
        <taxon>Cervidae</taxon>
        <taxon>Cervinae</taxon>
        <taxon>Cervus</taxon>
    </lineage>
</organism>
<dbReference type="GO" id="GO:0000398">
    <property type="term" value="P:mRNA splicing, via spliceosome"/>
    <property type="evidence" value="ECO:0007669"/>
    <property type="project" value="TreeGrafter"/>
</dbReference>
<dbReference type="PANTHER" id="PTHR10701:SF15">
    <property type="entry name" value="SMALL NUCLEAR RIBONUCLEOPROTEIN-ASSOCIATED PROTEINS B AND B"/>
    <property type="match status" value="1"/>
</dbReference>
<feature type="domain" description="Sm" evidence="2">
    <location>
        <begin position="29"/>
        <end position="89"/>
    </location>
</feature>
<reference evidence="3 4" key="1">
    <citation type="journal article" date="2018" name="Mol. Genet. Genomics">
        <title>The red deer Cervus elaphus genome CerEla1.0: sequencing, annotating, genes, and chromosomes.</title>
        <authorList>
            <person name="Bana N.A."/>
            <person name="Nyiri A."/>
            <person name="Nagy J."/>
            <person name="Frank K."/>
            <person name="Nagy T."/>
            <person name="Steger V."/>
            <person name="Schiller M."/>
            <person name="Lakatos P."/>
            <person name="Sugar L."/>
            <person name="Horn P."/>
            <person name="Barta E."/>
            <person name="Orosz L."/>
        </authorList>
    </citation>
    <scope>NUCLEOTIDE SEQUENCE [LARGE SCALE GENOMIC DNA]</scope>
    <source>
        <strain evidence="3">Hungarian</strain>
    </source>
</reference>
<keyword evidence="1" id="KW-0812">Transmembrane</keyword>
<dbReference type="SMART" id="SM00651">
    <property type="entry name" value="Sm"/>
    <property type="match status" value="1"/>
</dbReference>
<dbReference type="GO" id="GO:0071004">
    <property type="term" value="C:U2-type prespliceosome"/>
    <property type="evidence" value="ECO:0007669"/>
    <property type="project" value="TreeGrafter"/>
</dbReference>
<dbReference type="GO" id="GO:0005685">
    <property type="term" value="C:U1 snRNP"/>
    <property type="evidence" value="ECO:0007669"/>
    <property type="project" value="TreeGrafter"/>
</dbReference>
<proteinExistence type="predicted"/>
<sequence length="89" mass="10208">MDYGKARTGGSQIFPVGTGFGGIAIMTVGRSSKMLQHTDHRIECILQDGRIFIGTFKTFDKHMNLTLYDCDEFRRFKPKDVKQPQHKEK</sequence>
<dbReference type="EMBL" id="MKHE01000014">
    <property type="protein sequence ID" value="OWK08327.1"/>
    <property type="molecule type" value="Genomic_DNA"/>
</dbReference>
<accession>A0A212CQL2</accession>
<evidence type="ECO:0000313" key="4">
    <source>
        <dbReference type="Proteomes" id="UP000242450"/>
    </source>
</evidence>
<dbReference type="Gene3D" id="2.30.30.100">
    <property type="match status" value="1"/>
</dbReference>
<dbReference type="AlphaFoldDB" id="A0A212CQL2"/>
<comment type="caution">
    <text evidence="3">The sequence shown here is derived from an EMBL/GenBank/DDBJ whole genome shotgun (WGS) entry which is preliminary data.</text>
</comment>
<keyword evidence="1" id="KW-1133">Transmembrane helix</keyword>
<name>A0A212CQL2_CEREH</name>
<dbReference type="GO" id="GO:0003723">
    <property type="term" value="F:RNA binding"/>
    <property type="evidence" value="ECO:0007669"/>
    <property type="project" value="InterPro"/>
</dbReference>
<dbReference type="GO" id="GO:0005686">
    <property type="term" value="C:U2 snRNP"/>
    <property type="evidence" value="ECO:0007669"/>
    <property type="project" value="TreeGrafter"/>
</dbReference>
<gene>
    <name evidence="3" type="ORF">Celaphus_00010900</name>
</gene>
<dbReference type="SUPFAM" id="SSF50182">
    <property type="entry name" value="Sm-like ribonucleoproteins"/>
    <property type="match status" value="1"/>
</dbReference>
<dbReference type="OrthoDB" id="2020720at2759"/>
<dbReference type="InterPro" id="IPR010920">
    <property type="entry name" value="LSM_dom_sf"/>
</dbReference>
<dbReference type="GO" id="GO:0070990">
    <property type="term" value="F:snRNP binding"/>
    <property type="evidence" value="ECO:0007669"/>
    <property type="project" value="TreeGrafter"/>
</dbReference>
<dbReference type="PROSITE" id="PS52002">
    <property type="entry name" value="SM"/>
    <property type="match status" value="1"/>
</dbReference>
<evidence type="ECO:0000313" key="3">
    <source>
        <dbReference type="EMBL" id="OWK08327.1"/>
    </source>
</evidence>
<feature type="transmembrane region" description="Helical" evidence="1">
    <location>
        <begin position="12"/>
        <end position="29"/>
    </location>
</feature>
<keyword evidence="4" id="KW-1185">Reference proteome</keyword>
<dbReference type="PANTHER" id="PTHR10701">
    <property type="entry name" value="SMALL NUCLEAR RIBONUCLEOPROTEIN-ASSOCIATED PROTEIN B AND N"/>
    <property type="match status" value="1"/>
</dbReference>
<keyword evidence="1" id="KW-0472">Membrane</keyword>
<dbReference type="GO" id="GO:0005687">
    <property type="term" value="C:U4 snRNP"/>
    <property type="evidence" value="ECO:0007669"/>
    <property type="project" value="TreeGrafter"/>
</dbReference>
<dbReference type="Pfam" id="PF01423">
    <property type="entry name" value="LSM"/>
    <property type="match status" value="1"/>
</dbReference>
<dbReference type="GO" id="GO:0046540">
    <property type="term" value="C:U4/U6 x U5 tri-snRNP complex"/>
    <property type="evidence" value="ECO:0007669"/>
    <property type="project" value="TreeGrafter"/>
</dbReference>
<dbReference type="InterPro" id="IPR001163">
    <property type="entry name" value="Sm_dom_euk/arc"/>
</dbReference>
<dbReference type="GO" id="GO:0005682">
    <property type="term" value="C:U5 snRNP"/>
    <property type="evidence" value="ECO:0007669"/>
    <property type="project" value="TreeGrafter"/>
</dbReference>